<dbReference type="Proteomes" id="UP000249757">
    <property type="component" value="Unassembled WGS sequence"/>
</dbReference>
<name>A0A2W1GNC9_9PLEO</name>
<feature type="compositionally biased region" description="Low complexity" evidence="1">
    <location>
        <begin position="48"/>
        <end position="57"/>
    </location>
</feature>
<dbReference type="OrthoDB" id="3693807at2759"/>
<dbReference type="Proteomes" id="UP000245464">
    <property type="component" value="Chromosome 1"/>
</dbReference>
<proteinExistence type="predicted"/>
<dbReference type="EMBL" id="NQIK02000001">
    <property type="protein sequence ID" value="KAF7576923.1"/>
    <property type="molecule type" value="Genomic_DNA"/>
</dbReference>
<evidence type="ECO:0000313" key="4">
    <source>
        <dbReference type="Proteomes" id="UP000245464"/>
    </source>
</evidence>
<sequence>MLPPTNATDVEADSAVTFSPPPNRTHLLSQGLAQDRDSPQRRRRHHTITTPYTRSTTSAGPLSRRPASQVAAPVTTSQQIAVTPTNSSAAPSSLPIFVPGAPEPIQQRRSSRNGKHWDLLPARAHHKDDDVTHYSALGSRSTWEDAHAKRLLAAEMEVGRIDTKWNGGAIIDYSAKDREREERARRVE</sequence>
<gene>
    <name evidence="3" type="ORF">Ptr86124_001071</name>
    <name evidence="2" type="ORF">PtrM4_011630</name>
</gene>
<accession>A0A2W1GNC9</accession>
<evidence type="ECO:0000313" key="2">
    <source>
        <dbReference type="EMBL" id="KAF7576923.1"/>
    </source>
</evidence>
<dbReference type="EMBL" id="NRDI02000001">
    <property type="protein sequence ID" value="KAI1520703.1"/>
    <property type="molecule type" value="Genomic_DNA"/>
</dbReference>
<keyword evidence="5" id="KW-1185">Reference proteome</keyword>
<evidence type="ECO:0000256" key="1">
    <source>
        <dbReference type="SAM" id="MobiDB-lite"/>
    </source>
</evidence>
<dbReference type="AlphaFoldDB" id="A0A2W1GNC9"/>
<reference evidence="3" key="2">
    <citation type="submission" date="2021-05" db="EMBL/GenBank/DDBJ databases">
        <authorList>
            <person name="Moolhuijzen P.M."/>
            <person name="Moffat C.S."/>
        </authorList>
    </citation>
    <scope>NUCLEOTIDE SEQUENCE</scope>
    <source>
        <strain evidence="3">86-124</strain>
    </source>
</reference>
<evidence type="ECO:0000313" key="3">
    <source>
        <dbReference type="EMBL" id="KAI1520703.1"/>
    </source>
</evidence>
<reference evidence="5" key="4">
    <citation type="journal article" date="2022" name="Microb. Genom.">
        <title>A global pangenome for the wheat fungal pathogen Pyrenophora tritici-repentis and prediction of effector protein structural homology.</title>
        <authorList>
            <person name="Moolhuijzen P.M."/>
            <person name="See P.T."/>
            <person name="Shi G."/>
            <person name="Powell H.R."/>
            <person name="Cockram J."/>
            <person name="Jorgensen L.N."/>
            <person name="Benslimane H."/>
            <person name="Strelkov S.E."/>
            <person name="Turner J."/>
            <person name="Liu Z."/>
            <person name="Moffat C.S."/>
        </authorList>
    </citation>
    <scope>NUCLEOTIDE SEQUENCE [LARGE SCALE GENOMIC DNA]</scope>
</reference>
<protein>
    <submittedName>
        <fullName evidence="3">Uncharacterized protein</fullName>
    </submittedName>
</protein>
<comment type="caution">
    <text evidence="3">The sequence shown here is derived from an EMBL/GenBank/DDBJ whole genome shotgun (WGS) entry which is preliminary data.</text>
</comment>
<feature type="region of interest" description="Disordered" evidence="1">
    <location>
        <begin position="1"/>
        <end position="72"/>
    </location>
</feature>
<organism evidence="3 5">
    <name type="scientific">Pyrenophora tritici-repentis</name>
    <dbReference type="NCBI Taxonomy" id="45151"/>
    <lineage>
        <taxon>Eukaryota</taxon>
        <taxon>Fungi</taxon>
        <taxon>Dikarya</taxon>
        <taxon>Ascomycota</taxon>
        <taxon>Pezizomycotina</taxon>
        <taxon>Dothideomycetes</taxon>
        <taxon>Pleosporomycetidae</taxon>
        <taxon>Pleosporales</taxon>
        <taxon>Pleosporineae</taxon>
        <taxon>Pleosporaceae</taxon>
        <taxon>Pyrenophora</taxon>
    </lineage>
</organism>
<reference evidence="2 4" key="1">
    <citation type="journal article" date="2018" name="BMC Genomics">
        <title>Comparative genomics of the wheat fungal pathogen Pyrenophora tritici-repentis reveals chromosomal variations and genome plasticity.</title>
        <authorList>
            <person name="Moolhuijzen P."/>
            <person name="See P.T."/>
            <person name="Hane J.K."/>
            <person name="Shi G."/>
            <person name="Liu Z."/>
            <person name="Oliver R.P."/>
            <person name="Moffat C.S."/>
        </authorList>
    </citation>
    <scope>NUCLEOTIDE SEQUENCE [LARGE SCALE GENOMIC DNA]</scope>
    <source>
        <strain evidence="2">M4</strain>
    </source>
</reference>
<evidence type="ECO:0000313" key="5">
    <source>
        <dbReference type="Proteomes" id="UP000249757"/>
    </source>
</evidence>
<reference evidence="3" key="3">
    <citation type="journal article" date="2022" name="bioRxiv">
        <title>A global pangenome for the wheat fungal pathogen Pyrenophora tritici-repentis and prediction of effector protein structural homology.</title>
        <authorList>
            <person name="Moolhuijzen P."/>
            <person name="See P.T."/>
            <person name="Shi G."/>
            <person name="Powell H.R."/>
            <person name="Cockram J."/>
            <person name="Jorgensen L.N."/>
            <person name="Benslimane H."/>
            <person name="Strelkov S.E."/>
            <person name="Turner J."/>
            <person name="Liu Z."/>
            <person name="Moffat C.S."/>
        </authorList>
    </citation>
    <scope>NUCLEOTIDE SEQUENCE</scope>
    <source>
        <strain evidence="3">86-124</strain>
    </source>
</reference>